<protein>
    <submittedName>
        <fullName evidence="1">Uncharacterized protein</fullName>
    </submittedName>
</protein>
<reference evidence="2" key="2">
    <citation type="submission" date="2024-04" db="EMBL/GenBank/DDBJ databases">
        <authorList>
            <person name="Chen Y."/>
            <person name="Shah S."/>
            <person name="Dougan E. K."/>
            <person name="Thang M."/>
            <person name="Chan C."/>
        </authorList>
    </citation>
    <scope>NUCLEOTIDE SEQUENCE [LARGE SCALE GENOMIC DNA]</scope>
</reference>
<dbReference type="EMBL" id="CAMXCT010006578">
    <property type="protein sequence ID" value="CAI4016321.1"/>
    <property type="molecule type" value="Genomic_DNA"/>
</dbReference>
<dbReference type="Proteomes" id="UP001152797">
    <property type="component" value="Unassembled WGS sequence"/>
</dbReference>
<evidence type="ECO:0000313" key="3">
    <source>
        <dbReference type="Proteomes" id="UP001152797"/>
    </source>
</evidence>
<proteinExistence type="predicted"/>
<evidence type="ECO:0000313" key="1">
    <source>
        <dbReference type="EMBL" id="CAI4016321.1"/>
    </source>
</evidence>
<name>A0A9P1DVM9_9DINO</name>
<evidence type="ECO:0000313" key="2">
    <source>
        <dbReference type="EMBL" id="CAL1169696.1"/>
    </source>
</evidence>
<gene>
    <name evidence="1" type="ORF">C1SCF055_LOCUS41073</name>
</gene>
<reference evidence="1" key="1">
    <citation type="submission" date="2022-10" db="EMBL/GenBank/DDBJ databases">
        <authorList>
            <person name="Chen Y."/>
            <person name="Dougan E. K."/>
            <person name="Chan C."/>
            <person name="Rhodes N."/>
            <person name="Thang M."/>
        </authorList>
    </citation>
    <scope>NUCLEOTIDE SEQUENCE</scope>
</reference>
<sequence length="565" mass="64247">MRSYGVNVKNARRLHNALVQKFGLEVRIPVTDFVHMEGPHTVTIPYLKPSDLFETVLLKEPWLLLGGSADANSQQLLQTFWRCYEKEHPDHEVFLHGRDRLDRTVPVTLHGDGGRTQKKQPLEIFSMQPVLGLNSRSTNESNQCCCETSELFGGDNPGDPLAQHINSKHNSYLTHFLIFAYPSKKYKDFKGLLLALLERACSDLGTLCATGVTGFDKEKWYPACVGFKLDMEWMAKSGSLTRSYQNVGETKEHACCHECDAGMPGVPFENVNADAEWIPTRFNTVPWRVEPPWKNNPFDTARPAKFLRRDAFHIYRLGILRNFIGSCIYLLVYMECFTVQGESNAMAKCLERAWGNLMLFCNVQNLRVDGVRGFTVLNLHASKGAFPWLGCKGSDSIVLLKWLIFLARLHLSDAAGLSVQNQQVLSWIVKGAKAGLSFSQGIHGHGLWLRGSCVKFLRNASQQFGASYAHLAAYCLRKNWTFFGMVPKLHASMHFRTELDDSLQENREWTLNPACFDNSMSEDFIGRVARQSRRISFKNVERTILSSYKVKLQFEVKDFKRRRGQ</sequence>
<comment type="caution">
    <text evidence="1">The sequence shown here is derived from an EMBL/GenBank/DDBJ whole genome shotgun (WGS) entry which is preliminary data.</text>
</comment>
<dbReference type="AlphaFoldDB" id="A0A9P1DVM9"/>
<dbReference type="EMBL" id="CAMXCT020006578">
    <property type="protein sequence ID" value="CAL1169696.1"/>
    <property type="molecule type" value="Genomic_DNA"/>
</dbReference>
<accession>A0A9P1DVM9</accession>
<dbReference type="OrthoDB" id="446500at2759"/>
<dbReference type="EMBL" id="CAMXCT030006578">
    <property type="protein sequence ID" value="CAL4803633.1"/>
    <property type="molecule type" value="Genomic_DNA"/>
</dbReference>
<keyword evidence="3" id="KW-1185">Reference proteome</keyword>
<organism evidence="1">
    <name type="scientific">Cladocopium goreaui</name>
    <dbReference type="NCBI Taxonomy" id="2562237"/>
    <lineage>
        <taxon>Eukaryota</taxon>
        <taxon>Sar</taxon>
        <taxon>Alveolata</taxon>
        <taxon>Dinophyceae</taxon>
        <taxon>Suessiales</taxon>
        <taxon>Symbiodiniaceae</taxon>
        <taxon>Cladocopium</taxon>
    </lineage>
</organism>